<dbReference type="InterPro" id="IPR017926">
    <property type="entry name" value="GATASE"/>
</dbReference>
<evidence type="ECO:0000259" key="1">
    <source>
        <dbReference type="Pfam" id="PF00117"/>
    </source>
</evidence>
<dbReference type="PANTHER" id="PTHR42695">
    <property type="entry name" value="GLUTAMINE AMIDOTRANSFERASE YLR126C-RELATED"/>
    <property type="match status" value="1"/>
</dbReference>
<organism evidence="2 3">
    <name type="scientific">Posidoniimonas corsicana</name>
    <dbReference type="NCBI Taxonomy" id="1938618"/>
    <lineage>
        <taxon>Bacteria</taxon>
        <taxon>Pseudomonadati</taxon>
        <taxon>Planctomycetota</taxon>
        <taxon>Planctomycetia</taxon>
        <taxon>Pirellulales</taxon>
        <taxon>Lacipirellulaceae</taxon>
        <taxon>Posidoniimonas</taxon>
    </lineage>
</organism>
<dbReference type="Gene3D" id="3.40.50.880">
    <property type="match status" value="1"/>
</dbReference>
<evidence type="ECO:0000313" key="3">
    <source>
        <dbReference type="Proteomes" id="UP000316714"/>
    </source>
</evidence>
<dbReference type="GO" id="GO:0003922">
    <property type="term" value="F:GMP synthase (glutamine-hydrolyzing) activity"/>
    <property type="evidence" value="ECO:0007669"/>
    <property type="project" value="UniProtKB-EC"/>
</dbReference>
<keyword evidence="3" id="KW-1185">Reference proteome</keyword>
<dbReference type="PROSITE" id="PS51273">
    <property type="entry name" value="GATASE_TYPE_1"/>
    <property type="match status" value="1"/>
</dbReference>
<dbReference type="Pfam" id="PF00117">
    <property type="entry name" value="GATase"/>
    <property type="match status" value="1"/>
</dbReference>
<dbReference type="PANTHER" id="PTHR42695:SF5">
    <property type="entry name" value="GLUTAMINE AMIDOTRANSFERASE YLR126C-RELATED"/>
    <property type="match status" value="1"/>
</dbReference>
<dbReference type="AlphaFoldDB" id="A0A5C5VBR7"/>
<dbReference type="SUPFAM" id="SSF52317">
    <property type="entry name" value="Class I glutamine amidotransferase-like"/>
    <property type="match status" value="1"/>
</dbReference>
<proteinExistence type="predicted"/>
<comment type="caution">
    <text evidence="2">The sequence shown here is derived from an EMBL/GenBank/DDBJ whole genome shotgun (WGS) entry which is preliminary data.</text>
</comment>
<dbReference type="OrthoDB" id="9813383at2"/>
<evidence type="ECO:0000313" key="2">
    <source>
        <dbReference type="EMBL" id="TWT35711.1"/>
    </source>
</evidence>
<name>A0A5C5VBR7_9BACT</name>
<dbReference type="RefSeq" id="WP_146562081.1">
    <property type="nucleotide sequence ID" value="NZ_SIHJ01000001.1"/>
</dbReference>
<sequence length="243" mass="26274">MTAPANARFLLLQVRNDQDPIAPQEVGCFAEALGCEPSRVTPFSVLGSFPEPSEVARHDVVLIGGSGDYSAATDGEWLDRILEGLRELHAASKPTFASCWGFQAFARALGGRCEHDPANAELGNVELHLTSAGQQDPVFSALPACFLGLAGHEDHVTQLPAGAVLLASSERVAEQAYTFPGLPIYATQFHPELTRETILQRLVAYPRYVEQFAGMPLDDLRIALRDTPEANGLLRRFVGHVLG</sequence>
<accession>A0A5C5VBR7</accession>
<dbReference type="GO" id="GO:0005829">
    <property type="term" value="C:cytosol"/>
    <property type="evidence" value="ECO:0007669"/>
    <property type="project" value="TreeGrafter"/>
</dbReference>
<gene>
    <name evidence="2" type="primary">guaA_1</name>
    <name evidence="2" type="ORF">KOR34_06050</name>
</gene>
<dbReference type="Proteomes" id="UP000316714">
    <property type="component" value="Unassembled WGS sequence"/>
</dbReference>
<dbReference type="CDD" id="cd01741">
    <property type="entry name" value="GATase1_1"/>
    <property type="match status" value="1"/>
</dbReference>
<keyword evidence="2" id="KW-0436">Ligase</keyword>
<feature type="domain" description="Glutamine amidotransferase" evidence="1">
    <location>
        <begin position="57"/>
        <end position="196"/>
    </location>
</feature>
<dbReference type="InterPro" id="IPR029062">
    <property type="entry name" value="Class_I_gatase-like"/>
</dbReference>
<dbReference type="EC" id="6.3.5.2" evidence="2"/>
<dbReference type="EMBL" id="SIHJ01000001">
    <property type="protein sequence ID" value="TWT35711.1"/>
    <property type="molecule type" value="Genomic_DNA"/>
</dbReference>
<protein>
    <submittedName>
        <fullName evidence="2">GMP synthase [glutamine-hydrolyzing]</fullName>
        <ecNumber evidence="2">6.3.5.2</ecNumber>
    </submittedName>
</protein>
<reference evidence="2 3" key="1">
    <citation type="submission" date="2019-02" db="EMBL/GenBank/DDBJ databases">
        <title>Deep-cultivation of Planctomycetes and their phenomic and genomic characterization uncovers novel biology.</title>
        <authorList>
            <person name="Wiegand S."/>
            <person name="Jogler M."/>
            <person name="Boedeker C."/>
            <person name="Pinto D."/>
            <person name="Vollmers J."/>
            <person name="Rivas-Marin E."/>
            <person name="Kohn T."/>
            <person name="Peeters S.H."/>
            <person name="Heuer A."/>
            <person name="Rast P."/>
            <person name="Oberbeckmann S."/>
            <person name="Bunk B."/>
            <person name="Jeske O."/>
            <person name="Meyerdierks A."/>
            <person name="Storesund J.E."/>
            <person name="Kallscheuer N."/>
            <person name="Luecker S."/>
            <person name="Lage O.M."/>
            <person name="Pohl T."/>
            <person name="Merkel B.J."/>
            <person name="Hornburger P."/>
            <person name="Mueller R.-W."/>
            <person name="Bruemmer F."/>
            <person name="Labrenz M."/>
            <person name="Spormann A.M."/>
            <person name="Op Den Camp H."/>
            <person name="Overmann J."/>
            <person name="Amann R."/>
            <person name="Jetten M.S.M."/>
            <person name="Mascher T."/>
            <person name="Medema M.H."/>
            <person name="Devos D.P."/>
            <person name="Kaster A.-K."/>
            <person name="Ovreas L."/>
            <person name="Rohde M."/>
            <person name="Galperin M.Y."/>
            <person name="Jogler C."/>
        </authorList>
    </citation>
    <scope>NUCLEOTIDE SEQUENCE [LARGE SCALE GENOMIC DNA]</scope>
    <source>
        <strain evidence="2 3">KOR34</strain>
    </source>
</reference>
<dbReference type="InterPro" id="IPR044992">
    <property type="entry name" value="ChyE-like"/>
</dbReference>